<dbReference type="AlphaFoldDB" id="D2QRE0"/>
<dbReference type="KEGG" id="sli:Slin_3689"/>
<accession>D2QRE0</accession>
<dbReference type="Proteomes" id="UP000002028">
    <property type="component" value="Chromosome"/>
</dbReference>
<evidence type="ECO:0000313" key="1">
    <source>
        <dbReference type="EMBL" id="ADB39694.1"/>
    </source>
</evidence>
<gene>
    <name evidence="1" type="ordered locus">Slin_3689</name>
</gene>
<keyword evidence="2" id="KW-1185">Reference proteome</keyword>
<organism evidence="1 2">
    <name type="scientific">Spirosoma linguale (strain ATCC 33905 / DSM 74 / LMG 10896 / Claus 1)</name>
    <dbReference type="NCBI Taxonomy" id="504472"/>
    <lineage>
        <taxon>Bacteria</taxon>
        <taxon>Pseudomonadati</taxon>
        <taxon>Bacteroidota</taxon>
        <taxon>Cytophagia</taxon>
        <taxon>Cytophagales</taxon>
        <taxon>Cytophagaceae</taxon>
        <taxon>Spirosoma</taxon>
    </lineage>
</organism>
<evidence type="ECO:0000313" key="2">
    <source>
        <dbReference type="Proteomes" id="UP000002028"/>
    </source>
</evidence>
<sequence>MVNSCIDFIAFKGPYSNQKWAFLYVYGLDFKRGIWLSIN</sequence>
<proteinExistence type="predicted"/>
<dbReference type="HOGENOM" id="CLU_3317220_0_0_10"/>
<name>D2QRE0_SPILD</name>
<protein>
    <submittedName>
        <fullName evidence="1">Uncharacterized protein</fullName>
    </submittedName>
</protein>
<reference evidence="1 2" key="1">
    <citation type="journal article" date="2010" name="Stand. Genomic Sci.">
        <title>Complete genome sequence of Spirosoma linguale type strain (1).</title>
        <authorList>
            <person name="Lail K."/>
            <person name="Sikorski J."/>
            <person name="Saunders E."/>
            <person name="Lapidus A."/>
            <person name="Glavina Del Rio T."/>
            <person name="Copeland A."/>
            <person name="Tice H."/>
            <person name="Cheng J.-F."/>
            <person name="Lucas S."/>
            <person name="Nolan M."/>
            <person name="Bruce D."/>
            <person name="Goodwin L."/>
            <person name="Pitluck S."/>
            <person name="Ivanova N."/>
            <person name="Mavromatis K."/>
            <person name="Ovchinnikova G."/>
            <person name="Pati A."/>
            <person name="Chen A."/>
            <person name="Palaniappan K."/>
            <person name="Land M."/>
            <person name="Hauser L."/>
            <person name="Chang Y.-J."/>
            <person name="Jeffries C.D."/>
            <person name="Chain P."/>
            <person name="Brettin T."/>
            <person name="Detter J.C."/>
            <person name="Schuetze A."/>
            <person name="Rohde M."/>
            <person name="Tindall B.J."/>
            <person name="Goeker M."/>
            <person name="Bristow J."/>
            <person name="Eisen J.A."/>
            <person name="Markowitz V."/>
            <person name="Hugenholtz P."/>
            <person name="Kyrpides N.C."/>
            <person name="Klenk H.-P."/>
            <person name="Chen F."/>
        </authorList>
    </citation>
    <scope>NUCLEOTIDE SEQUENCE [LARGE SCALE GENOMIC DNA]</scope>
    <source>
        <strain evidence="2">ATCC 33905 / DSM 74 / LMG 10896 / Claus 1</strain>
    </source>
</reference>
<dbReference type="EMBL" id="CP001769">
    <property type="protein sequence ID" value="ADB39694.1"/>
    <property type="molecule type" value="Genomic_DNA"/>
</dbReference>